<feature type="compositionally biased region" description="Basic and acidic residues" evidence="1">
    <location>
        <begin position="197"/>
        <end position="214"/>
    </location>
</feature>
<dbReference type="InterPro" id="IPR050275">
    <property type="entry name" value="PGM_Phosphatase"/>
</dbReference>
<keyword evidence="3" id="KW-1185">Reference proteome</keyword>
<dbReference type="RefSeq" id="WP_071066210.1">
    <property type="nucleotide sequence ID" value="NZ_MAXA01000247.1"/>
</dbReference>
<dbReference type="Proteomes" id="UP000179769">
    <property type="component" value="Unassembled WGS sequence"/>
</dbReference>
<accession>A0A1S1PLQ9</accession>
<dbReference type="AlphaFoldDB" id="A0A1S1PLQ9"/>
<dbReference type="Gene3D" id="3.40.50.1240">
    <property type="entry name" value="Phosphoglycerate mutase-like"/>
    <property type="match status" value="1"/>
</dbReference>
<dbReference type="InterPro" id="IPR029033">
    <property type="entry name" value="His_PPase_superfam"/>
</dbReference>
<dbReference type="PANTHER" id="PTHR48100:SF15">
    <property type="entry name" value="SEDOHEPTULOSE 1,7-BISPHOSPHATASE"/>
    <property type="match status" value="1"/>
</dbReference>
<evidence type="ECO:0000313" key="2">
    <source>
        <dbReference type="EMBL" id="OHV22306.1"/>
    </source>
</evidence>
<dbReference type="PANTHER" id="PTHR48100">
    <property type="entry name" value="BROAD-SPECIFICITY PHOSPHATASE YOR283W-RELATED"/>
    <property type="match status" value="1"/>
</dbReference>
<organism evidence="2 3">
    <name type="scientific">Parafrankia soli</name>
    <dbReference type="NCBI Taxonomy" id="2599596"/>
    <lineage>
        <taxon>Bacteria</taxon>
        <taxon>Bacillati</taxon>
        <taxon>Actinomycetota</taxon>
        <taxon>Actinomycetes</taxon>
        <taxon>Frankiales</taxon>
        <taxon>Frankiaceae</taxon>
        <taxon>Parafrankia</taxon>
    </lineage>
</organism>
<evidence type="ECO:0000313" key="3">
    <source>
        <dbReference type="Proteomes" id="UP000179769"/>
    </source>
</evidence>
<dbReference type="CDD" id="cd07067">
    <property type="entry name" value="HP_PGM_like"/>
    <property type="match status" value="1"/>
</dbReference>
<gene>
    <name evidence="2" type="ORF">BBK14_25505</name>
</gene>
<dbReference type="GO" id="GO:0016791">
    <property type="term" value="F:phosphatase activity"/>
    <property type="evidence" value="ECO:0007669"/>
    <property type="project" value="TreeGrafter"/>
</dbReference>
<dbReference type="SUPFAM" id="SSF53254">
    <property type="entry name" value="Phosphoglycerate mutase-like"/>
    <property type="match status" value="1"/>
</dbReference>
<dbReference type="EMBL" id="MAXA01000247">
    <property type="protein sequence ID" value="OHV22306.1"/>
    <property type="molecule type" value="Genomic_DNA"/>
</dbReference>
<name>A0A1S1PLQ9_9ACTN</name>
<proteinExistence type="predicted"/>
<evidence type="ECO:0000256" key="1">
    <source>
        <dbReference type="SAM" id="MobiDB-lite"/>
    </source>
</evidence>
<dbReference type="InterPro" id="IPR001345">
    <property type="entry name" value="PG/BPGM_mutase_AS"/>
</dbReference>
<dbReference type="Pfam" id="PF00300">
    <property type="entry name" value="His_Phos_1"/>
    <property type="match status" value="1"/>
</dbReference>
<dbReference type="InterPro" id="IPR013078">
    <property type="entry name" value="His_Pase_superF_clade-1"/>
</dbReference>
<comment type="caution">
    <text evidence="2">The sequence shown here is derived from an EMBL/GenBank/DDBJ whole genome shotgun (WGS) entry which is preliminary data.</text>
</comment>
<protein>
    <submittedName>
        <fullName evidence="2">Phosphoglycerate mutase</fullName>
    </submittedName>
</protein>
<dbReference type="SMART" id="SM00855">
    <property type="entry name" value="PGAM"/>
    <property type="match status" value="1"/>
</dbReference>
<reference evidence="3" key="1">
    <citation type="submission" date="2016-07" db="EMBL/GenBank/DDBJ databases">
        <title>Frankia sp. NRRL B-16219 Genome sequencing.</title>
        <authorList>
            <person name="Ghodhbane-Gtari F."/>
            <person name="Swanson E."/>
            <person name="Gueddou A."/>
            <person name="Louati M."/>
            <person name="Nouioui I."/>
            <person name="Hezbri K."/>
            <person name="Abebe-Akele F."/>
            <person name="Simpson S."/>
            <person name="Morris K."/>
            <person name="Thomas K."/>
            <person name="Gtari M."/>
            <person name="Tisa L.S."/>
        </authorList>
    </citation>
    <scope>NUCLEOTIDE SEQUENCE [LARGE SCALE GENOMIC DNA]</scope>
    <source>
        <strain evidence="3">NRRL B-16219</strain>
    </source>
</reference>
<dbReference type="PROSITE" id="PS00175">
    <property type="entry name" value="PG_MUTASE"/>
    <property type="match status" value="1"/>
</dbReference>
<dbReference type="OrthoDB" id="5449373at2"/>
<sequence>MQRRVWLVRHGESTANAGQPSADPHGIGLTDLGVRQADAVAGMIPHDPSLIVVSWYLRARLTAEPTARRFPATPLEVWDVQEFTYLGSLHGQKLTDLERAPFARQYWHQANPYSVDRPELGCESFAGLMDRADRLLARLHQAPPGLVVVFTHGMFIRAVDWCLRARAGTAERLDMGGYREHHRRRPVPNGSIIELQEGDRELREATEPDLRDRTGSPSPGAW</sequence>
<feature type="region of interest" description="Disordered" evidence="1">
    <location>
        <begin position="197"/>
        <end position="222"/>
    </location>
</feature>